<feature type="domain" description="Glucose/Sorbosone dehydrogenase" evidence="2">
    <location>
        <begin position="64"/>
        <end position="378"/>
    </location>
</feature>
<organism evidence="3 4">
    <name type="scientific">Promicromonospora vindobonensis</name>
    <dbReference type="NCBI Taxonomy" id="195748"/>
    <lineage>
        <taxon>Bacteria</taxon>
        <taxon>Bacillati</taxon>
        <taxon>Actinomycetota</taxon>
        <taxon>Actinomycetes</taxon>
        <taxon>Micrococcales</taxon>
        <taxon>Promicromonosporaceae</taxon>
        <taxon>Promicromonospora</taxon>
    </lineage>
</organism>
<accession>A0ABW5VQA1</accession>
<dbReference type="Proteomes" id="UP001597479">
    <property type="component" value="Unassembled WGS sequence"/>
</dbReference>
<feature type="compositionally biased region" description="Low complexity" evidence="1">
    <location>
        <begin position="22"/>
        <end position="44"/>
    </location>
</feature>
<dbReference type="InterPro" id="IPR011041">
    <property type="entry name" value="Quinoprot_gluc/sorb_DH_b-prop"/>
</dbReference>
<feature type="region of interest" description="Disordered" evidence="1">
    <location>
        <begin position="215"/>
        <end position="234"/>
    </location>
</feature>
<dbReference type="InterPro" id="IPR012938">
    <property type="entry name" value="Glc/Sorbosone_DH"/>
</dbReference>
<dbReference type="EMBL" id="JBHUOG010000001">
    <property type="protein sequence ID" value="MFD2793429.1"/>
    <property type="molecule type" value="Genomic_DNA"/>
</dbReference>
<keyword evidence="4" id="KW-1185">Reference proteome</keyword>
<comment type="caution">
    <text evidence="3">The sequence shown here is derived from an EMBL/GenBank/DDBJ whole genome shotgun (WGS) entry which is preliminary data.</text>
</comment>
<evidence type="ECO:0000313" key="3">
    <source>
        <dbReference type="EMBL" id="MFD2793429.1"/>
    </source>
</evidence>
<dbReference type="Gene3D" id="2.120.10.30">
    <property type="entry name" value="TolB, C-terminal domain"/>
    <property type="match status" value="1"/>
</dbReference>
<name>A0ABW5VQA1_9MICO</name>
<gene>
    <name evidence="3" type="ORF">ACFS27_07690</name>
</gene>
<reference evidence="4" key="1">
    <citation type="journal article" date="2019" name="Int. J. Syst. Evol. Microbiol.">
        <title>The Global Catalogue of Microorganisms (GCM) 10K type strain sequencing project: providing services to taxonomists for standard genome sequencing and annotation.</title>
        <authorList>
            <consortium name="The Broad Institute Genomics Platform"/>
            <consortium name="The Broad Institute Genome Sequencing Center for Infectious Disease"/>
            <person name="Wu L."/>
            <person name="Ma J."/>
        </authorList>
    </citation>
    <scope>NUCLEOTIDE SEQUENCE [LARGE SCALE GENOMIC DNA]</scope>
    <source>
        <strain evidence="4">CCM 7044</strain>
    </source>
</reference>
<evidence type="ECO:0000259" key="2">
    <source>
        <dbReference type="Pfam" id="PF07995"/>
    </source>
</evidence>
<dbReference type="Pfam" id="PF07995">
    <property type="entry name" value="GSDH"/>
    <property type="match status" value="1"/>
</dbReference>
<dbReference type="PANTHER" id="PTHR19328">
    <property type="entry name" value="HEDGEHOG-INTERACTING PROTEIN"/>
    <property type="match status" value="1"/>
</dbReference>
<dbReference type="InterPro" id="IPR011042">
    <property type="entry name" value="6-blade_b-propeller_TolB-like"/>
</dbReference>
<feature type="compositionally biased region" description="Basic and acidic residues" evidence="1">
    <location>
        <begin position="377"/>
        <end position="394"/>
    </location>
</feature>
<protein>
    <submittedName>
        <fullName evidence="3">PQQ-dependent sugar dehydrogenase</fullName>
    </submittedName>
</protein>
<dbReference type="PANTHER" id="PTHR19328:SF13">
    <property type="entry name" value="HIPL1 PROTEIN"/>
    <property type="match status" value="1"/>
</dbReference>
<dbReference type="SUPFAM" id="SSF50952">
    <property type="entry name" value="Soluble quinoprotein glucose dehydrogenase"/>
    <property type="match status" value="1"/>
</dbReference>
<sequence length="402" mass="41907">MDTFVCVARVLGVALLVSGCTGSPEPGVVSPSPTASASAPSPGADPWDGPVTADVEVVAQELPVPWGMAPLPGERFLVTMRDDVTLAVVHPSGDVEPVAASGGVQELADQTVADGEGGLLGVAVDPEDTGPLFTVFLYRTGEQDNAVLRAELDLDGMVLRDLTTVLDGIPKSSNHNGGRIALGPDGYLYVATGDAGDTANAQDPESLGGKILRVTPDGEPAPGNPDEGSPVWSSGHRNVQGLGWDASGRMFASEFGQDQLDELNVIEPGGNYGWPEVEGPGEGGDQSGFTDPVAWWPTSEASPSGIAVTEEAVYLASLRGERLWRVPLLGEPSAVADGESQGFGEPHALLEGEFGRLRAVHAVPDGELYVLTNNTDGRGEPRTEDGRPVDDRLLRVRLTPPE</sequence>
<feature type="region of interest" description="Disordered" evidence="1">
    <location>
        <begin position="373"/>
        <end position="402"/>
    </location>
</feature>
<feature type="region of interest" description="Disordered" evidence="1">
    <location>
        <begin position="22"/>
        <end position="49"/>
    </location>
</feature>
<evidence type="ECO:0000313" key="4">
    <source>
        <dbReference type="Proteomes" id="UP001597479"/>
    </source>
</evidence>
<evidence type="ECO:0000256" key="1">
    <source>
        <dbReference type="SAM" id="MobiDB-lite"/>
    </source>
</evidence>
<dbReference type="RefSeq" id="WP_377181604.1">
    <property type="nucleotide sequence ID" value="NZ_JBHUOG010000001.1"/>
</dbReference>
<proteinExistence type="predicted"/>